<name>A0A7W6IIM9_9HYPH</name>
<protein>
    <submittedName>
        <fullName evidence="1">Uncharacterized protein YdeI (YjbR/CyaY-like superfamily)</fullName>
    </submittedName>
</protein>
<reference evidence="1 2" key="1">
    <citation type="submission" date="2020-08" db="EMBL/GenBank/DDBJ databases">
        <title>Genomic Encyclopedia of Type Strains, Phase IV (KMG-IV): sequencing the most valuable type-strain genomes for metagenomic binning, comparative biology and taxonomic classification.</title>
        <authorList>
            <person name="Goeker M."/>
        </authorList>
    </citation>
    <scope>NUCLEOTIDE SEQUENCE [LARGE SCALE GENOMIC DNA]</scope>
    <source>
        <strain evidence="1 2">DSM 15743</strain>
    </source>
</reference>
<dbReference type="AlphaFoldDB" id="A0A7W6IIM9"/>
<dbReference type="Proteomes" id="UP000519439">
    <property type="component" value="Unassembled WGS sequence"/>
</dbReference>
<organism evidence="1 2">
    <name type="scientific">Microvirga flocculans</name>
    <dbReference type="NCBI Taxonomy" id="217168"/>
    <lineage>
        <taxon>Bacteria</taxon>
        <taxon>Pseudomonadati</taxon>
        <taxon>Pseudomonadota</taxon>
        <taxon>Alphaproteobacteria</taxon>
        <taxon>Hyphomicrobiales</taxon>
        <taxon>Methylobacteriaceae</taxon>
        <taxon>Microvirga</taxon>
    </lineage>
</organism>
<sequence length="68" mass="7678">MDIHKIVWSAVLEDKAAGALMVQTKKDSWPVQIQMTGDELESLHRMLGETLAEVRKREKAQQGAKAHH</sequence>
<proteinExistence type="predicted"/>
<dbReference type="RefSeq" id="WP_051435224.1">
    <property type="nucleotide sequence ID" value="NZ_JACIDC010000018.1"/>
</dbReference>
<accession>A0A7W6IIM9</accession>
<evidence type="ECO:0000313" key="2">
    <source>
        <dbReference type="Proteomes" id="UP000519439"/>
    </source>
</evidence>
<keyword evidence="2" id="KW-1185">Reference proteome</keyword>
<gene>
    <name evidence="1" type="ORF">GGR34_003724</name>
</gene>
<dbReference type="EMBL" id="JACIDC010000018">
    <property type="protein sequence ID" value="MBB4042039.1"/>
    <property type="molecule type" value="Genomic_DNA"/>
</dbReference>
<comment type="caution">
    <text evidence="1">The sequence shown here is derived from an EMBL/GenBank/DDBJ whole genome shotgun (WGS) entry which is preliminary data.</text>
</comment>
<evidence type="ECO:0000313" key="1">
    <source>
        <dbReference type="EMBL" id="MBB4042039.1"/>
    </source>
</evidence>